<name>A0AB36J296_9BACL</name>
<protein>
    <submittedName>
        <fullName evidence="1">Uncharacterized protein</fullName>
    </submittedName>
</protein>
<evidence type="ECO:0000313" key="1">
    <source>
        <dbReference type="EMBL" id="OME09671.1"/>
    </source>
</evidence>
<evidence type="ECO:0000313" key="2">
    <source>
        <dbReference type="Proteomes" id="UP000187323"/>
    </source>
</evidence>
<accession>A0AB36J296</accession>
<proteinExistence type="predicted"/>
<dbReference type="EMBL" id="MPTO01000059">
    <property type="protein sequence ID" value="OME09671.1"/>
    <property type="molecule type" value="Genomic_DNA"/>
</dbReference>
<sequence length="248" mass="28370">MDEGKNLINIFKVIKENVDHLDDFLDKALAPFTEYIDTAGDIATPIKGLQKAYSLSRRLKFKGYLRAYSLKVNRGQLDDDYYKKLEDYIKIPKNLEIIAQIIDSAIEAKSVKSATVLGWYSGEILNDIRELNSRDLVAIEALKIMYDDDFKLFLKLYKYAENRDVFQANALGEMRVHDLQESLLLEGFQLFETEMLIEKLKGVLAIGYGVGGFDSTGNSWGAFKFNMNTSYLYEIIIKAVNEEAILRE</sequence>
<dbReference type="Proteomes" id="UP000187323">
    <property type="component" value="Unassembled WGS sequence"/>
</dbReference>
<organism evidence="1 2">
    <name type="scientific">Paenibacillus odorifer</name>
    <dbReference type="NCBI Taxonomy" id="189426"/>
    <lineage>
        <taxon>Bacteria</taxon>
        <taxon>Bacillati</taxon>
        <taxon>Bacillota</taxon>
        <taxon>Bacilli</taxon>
        <taxon>Bacillales</taxon>
        <taxon>Paenibacillaceae</taxon>
        <taxon>Paenibacillus</taxon>
    </lineage>
</organism>
<reference evidence="1 2" key="1">
    <citation type="submission" date="2016-10" db="EMBL/GenBank/DDBJ databases">
        <title>Paenibacillus species isolates.</title>
        <authorList>
            <person name="Beno S.M."/>
        </authorList>
    </citation>
    <scope>NUCLEOTIDE SEQUENCE [LARGE SCALE GENOMIC DNA]</scope>
    <source>
        <strain evidence="1 2">FSL H7-0918</strain>
    </source>
</reference>
<dbReference type="AlphaFoldDB" id="A0AB36J296"/>
<gene>
    <name evidence="1" type="ORF">BSK47_31925</name>
</gene>
<dbReference type="RefSeq" id="WP_076139058.1">
    <property type="nucleotide sequence ID" value="NZ_MPTO01000059.1"/>
</dbReference>
<comment type="caution">
    <text evidence="1">The sequence shown here is derived from an EMBL/GenBank/DDBJ whole genome shotgun (WGS) entry which is preliminary data.</text>
</comment>